<dbReference type="Gene3D" id="3.15.10.30">
    <property type="entry name" value="Haemolymph juvenile hormone binding protein"/>
    <property type="match status" value="1"/>
</dbReference>
<feature type="compositionally biased region" description="Basic and acidic residues" evidence="1">
    <location>
        <begin position="30"/>
        <end position="45"/>
    </location>
</feature>
<proteinExistence type="predicted"/>
<gene>
    <name evidence="2" type="ORF">RUM44_013365</name>
</gene>
<evidence type="ECO:0000313" key="3">
    <source>
        <dbReference type="Proteomes" id="UP001359485"/>
    </source>
</evidence>
<dbReference type="SMART" id="SM00700">
    <property type="entry name" value="JHBP"/>
    <property type="match status" value="1"/>
</dbReference>
<evidence type="ECO:0000313" key="2">
    <source>
        <dbReference type="EMBL" id="KAK6641650.1"/>
    </source>
</evidence>
<name>A0ABR1BG74_POLSC</name>
<keyword evidence="3" id="KW-1185">Reference proteome</keyword>
<dbReference type="Pfam" id="PF06585">
    <property type="entry name" value="JHBP"/>
    <property type="match status" value="1"/>
</dbReference>
<accession>A0ABR1BG74</accession>
<reference evidence="2 3" key="1">
    <citation type="submission" date="2023-09" db="EMBL/GenBank/DDBJ databases">
        <title>Genomes of two closely related lineages of the louse Polyplax serrata with different host specificities.</title>
        <authorList>
            <person name="Martinu J."/>
            <person name="Tarabai H."/>
            <person name="Stefka J."/>
            <person name="Hypsa V."/>
        </authorList>
    </citation>
    <scope>NUCLEOTIDE SEQUENCE [LARGE SCALE GENOMIC DNA]</scope>
    <source>
        <strain evidence="2">98ZLc_SE</strain>
    </source>
</reference>
<dbReference type="Proteomes" id="UP001359485">
    <property type="component" value="Unassembled WGS sequence"/>
</dbReference>
<sequence>MTFDFAAMSHGKTQVLEISQGGPGRSTKRVISDPRDSKDWFSGGEEKSFSPTLDLNRKEEIGFDFVRDFSSDFAFDMSGFIQIFIFAGFLASALPANVGKLPPSFEICHTKQPKYDVCLLNAVEKAVQSLVKGYPPLGIHSIDPLSIIELDIDQGNGPISIKLKFKDLKISGFRDAKLSNIQYDIKNYKYAATAKVPKVVLKGNYNINGKVLILPIFGNGTCSLVLDNVTARINLNGKESKKGGKIYMVTDHFDFKFDTTKLSMKFENLFNGDKQLGDNMNVFLNENWDEILAELKPAIQDVFGAAFAQISNRIFTKVPYGDIFPE</sequence>
<dbReference type="InterPro" id="IPR010562">
    <property type="entry name" value="Haemolymph_juvenile_hormone-bd"/>
</dbReference>
<dbReference type="PANTHER" id="PTHR11008">
    <property type="entry name" value="PROTEIN TAKEOUT-LIKE PROTEIN"/>
    <property type="match status" value="1"/>
</dbReference>
<dbReference type="PANTHER" id="PTHR11008:SF32">
    <property type="entry name" value="CIRCADIAN CLOCK-CONTROLLED PROTEIN DAYWAKE-RELATED"/>
    <property type="match status" value="1"/>
</dbReference>
<dbReference type="InterPro" id="IPR038606">
    <property type="entry name" value="To_sf"/>
</dbReference>
<organism evidence="2 3">
    <name type="scientific">Polyplax serrata</name>
    <name type="common">Common mouse louse</name>
    <dbReference type="NCBI Taxonomy" id="468196"/>
    <lineage>
        <taxon>Eukaryota</taxon>
        <taxon>Metazoa</taxon>
        <taxon>Ecdysozoa</taxon>
        <taxon>Arthropoda</taxon>
        <taxon>Hexapoda</taxon>
        <taxon>Insecta</taxon>
        <taxon>Pterygota</taxon>
        <taxon>Neoptera</taxon>
        <taxon>Paraneoptera</taxon>
        <taxon>Psocodea</taxon>
        <taxon>Troctomorpha</taxon>
        <taxon>Phthiraptera</taxon>
        <taxon>Anoplura</taxon>
        <taxon>Polyplacidae</taxon>
        <taxon>Polyplax</taxon>
    </lineage>
</organism>
<feature type="region of interest" description="Disordered" evidence="1">
    <location>
        <begin position="17"/>
        <end position="45"/>
    </location>
</feature>
<comment type="caution">
    <text evidence="2">The sequence shown here is derived from an EMBL/GenBank/DDBJ whole genome shotgun (WGS) entry which is preliminary data.</text>
</comment>
<evidence type="ECO:0008006" key="4">
    <source>
        <dbReference type="Google" id="ProtNLM"/>
    </source>
</evidence>
<evidence type="ECO:0000256" key="1">
    <source>
        <dbReference type="SAM" id="MobiDB-lite"/>
    </source>
</evidence>
<protein>
    <recommendedName>
        <fullName evidence="4">Protein takeout</fullName>
    </recommendedName>
</protein>
<dbReference type="EMBL" id="JAWJWF010000001">
    <property type="protein sequence ID" value="KAK6641650.1"/>
    <property type="molecule type" value="Genomic_DNA"/>
</dbReference>